<accession>A0ABP8JQ46</accession>
<dbReference type="Proteomes" id="UP001500635">
    <property type="component" value="Unassembled WGS sequence"/>
</dbReference>
<evidence type="ECO:0000259" key="1">
    <source>
        <dbReference type="Pfam" id="PF12728"/>
    </source>
</evidence>
<evidence type="ECO:0000313" key="2">
    <source>
        <dbReference type="EMBL" id="GAA4394315.1"/>
    </source>
</evidence>
<evidence type="ECO:0000313" key="3">
    <source>
        <dbReference type="Proteomes" id="UP001500635"/>
    </source>
</evidence>
<gene>
    <name evidence="2" type="ORF">GCM10023147_26180</name>
</gene>
<comment type="caution">
    <text evidence="2">The sequence shown here is derived from an EMBL/GenBank/DDBJ whole genome shotgun (WGS) entry which is preliminary data.</text>
</comment>
<feature type="domain" description="Helix-turn-helix" evidence="1">
    <location>
        <begin position="35"/>
        <end position="82"/>
    </location>
</feature>
<dbReference type="InterPro" id="IPR010093">
    <property type="entry name" value="SinI_DNA-bd"/>
</dbReference>
<proteinExistence type="predicted"/>
<protein>
    <recommendedName>
        <fullName evidence="1">Helix-turn-helix domain-containing protein</fullName>
    </recommendedName>
</protein>
<keyword evidence="3" id="KW-1185">Reference proteome</keyword>
<reference evidence="3" key="1">
    <citation type="journal article" date="2019" name="Int. J. Syst. Evol. Microbiol.">
        <title>The Global Catalogue of Microorganisms (GCM) 10K type strain sequencing project: providing services to taxonomists for standard genome sequencing and annotation.</title>
        <authorList>
            <consortium name="The Broad Institute Genomics Platform"/>
            <consortium name="The Broad Institute Genome Sequencing Center for Infectious Disease"/>
            <person name="Wu L."/>
            <person name="Ma J."/>
        </authorList>
    </citation>
    <scope>NUCLEOTIDE SEQUENCE [LARGE SCALE GENOMIC DNA]</scope>
    <source>
        <strain evidence="3">JCM 17688</strain>
    </source>
</reference>
<organism evidence="2 3">
    <name type="scientific">Tsukamurella soli</name>
    <dbReference type="NCBI Taxonomy" id="644556"/>
    <lineage>
        <taxon>Bacteria</taxon>
        <taxon>Bacillati</taxon>
        <taxon>Actinomycetota</taxon>
        <taxon>Actinomycetes</taxon>
        <taxon>Mycobacteriales</taxon>
        <taxon>Tsukamurellaceae</taxon>
        <taxon>Tsukamurella</taxon>
    </lineage>
</organism>
<dbReference type="NCBIfam" id="TIGR01764">
    <property type="entry name" value="excise"/>
    <property type="match status" value="1"/>
</dbReference>
<dbReference type="Pfam" id="PF12728">
    <property type="entry name" value="HTH_17"/>
    <property type="match status" value="1"/>
</dbReference>
<sequence length="87" mass="9416">MDMNDTDPAALAAAFAEFLAARSAAPEPAQPARTLYTIPEAVEVLRISRAHLYNLINRGSVKSTRLGRRVLIPAAEIERLQRGDSAA</sequence>
<name>A0ABP8JQ46_9ACTN</name>
<dbReference type="InterPro" id="IPR041657">
    <property type="entry name" value="HTH_17"/>
</dbReference>
<dbReference type="EMBL" id="BAABFR010000037">
    <property type="protein sequence ID" value="GAA4394315.1"/>
    <property type="molecule type" value="Genomic_DNA"/>
</dbReference>